<dbReference type="EMBL" id="BMUU01000011">
    <property type="protein sequence ID" value="GGY55308.1"/>
    <property type="molecule type" value="Genomic_DNA"/>
</dbReference>
<dbReference type="Proteomes" id="UP000600946">
    <property type="component" value="Unassembled WGS sequence"/>
</dbReference>
<gene>
    <name evidence="12" type="ORF">GCM10010326_57390</name>
</gene>
<feature type="transmembrane region" description="Helical" evidence="10">
    <location>
        <begin position="176"/>
        <end position="192"/>
    </location>
</feature>
<dbReference type="SUPFAM" id="SSF55874">
    <property type="entry name" value="ATPase domain of HSP90 chaperone/DNA topoisomerase II/histidine kinase"/>
    <property type="match status" value="1"/>
</dbReference>
<dbReference type="InterPro" id="IPR003594">
    <property type="entry name" value="HATPase_dom"/>
</dbReference>
<keyword evidence="6 12" id="KW-0418">Kinase</keyword>
<dbReference type="Gene3D" id="1.20.5.1930">
    <property type="match status" value="1"/>
</dbReference>
<keyword evidence="10" id="KW-0812">Transmembrane</keyword>
<reference evidence="13" key="1">
    <citation type="journal article" date="2019" name="Int. J. Syst. Evol. Microbiol.">
        <title>The Global Catalogue of Microorganisms (GCM) 10K type strain sequencing project: providing services to taxonomists for standard genome sequencing and annotation.</title>
        <authorList>
            <consortium name="The Broad Institute Genomics Platform"/>
            <consortium name="The Broad Institute Genome Sequencing Center for Infectious Disease"/>
            <person name="Wu L."/>
            <person name="Ma J."/>
        </authorList>
    </citation>
    <scope>NUCLEOTIDE SEQUENCE [LARGE SCALE GENOMIC DNA]</scope>
    <source>
        <strain evidence="13">JCM 4594</strain>
    </source>
</reference>
<comment type="catalytic activity">
    <reaction evidence="1">
        <text>ATP + protein L-histidine = ADP + protein N-phospho-L-histidine.</text>
        <dbReference type="EC" id="2.7.13.3"/>
    </reaction>
</comment>
<dbReference type="PANTHER" id="PTHR24421:SF10">
    <property type="entry name" value="NITRATE_NITRITE SENSOR PROTEIN NARQ"/>
    <property type="match status" value="1"/>
</dbReference>
<evidence type="ECO:0000256" key="8">
    <source>
        <dbReference type="ARBA" id="ARBA00023012"/>
    </source>
</evidence>
<dbReference type="RefSeq" id="WP_190028622.1">
    <property type="nucleotide sequence ID" value="NZ_JBEPET010000005.1"/>
</dbReference>
<evidence type="ECO:0000259" key="11">
    <source>
        <dbReference type="SMART" id="SM00387"/>
    </source>
</evidence>
<evidence type="ECO:0000313" key="12">
    <source>
        <dbReference type="EMBL" id="GGY55308.1"/>
    </source>
</evidence>
<keyword evidence="10" id="KW-0472">Membrane</keyword>
<feature type="transmembrane region" description="Helical" evidence="10">
    <location>
        <begin position="74"/>
        <end position="92"/>
    </location>
</feature>
<evidence type="ECO:0000256" key="5">
    <source>
        <dbReference type="ARBA" id="ARBA00022741"/>
    </source>
</evidence>
<keyword evidence="10" id="KW-1133">Transmembrane helix</keyword>
<dbReference type="GO" id="GO:0016301">
    <property type="term" value="F:kinase activity"/>
    <property type="evidence" value="ECO:0007669"/>
    <property type="project" value="UniProtKB-KW"/>
</dbReference>
<dbReference type="Pfam" id="PF07730">
    <property type="entry name" value="HisKA_3"/>
    <property type="match status" value="1"/>
</dbReference>
<dbReference type="InterPro" id="IPR011712">
    <property type="entry name" value="Sig_transdc_His_kin_sub3_dim/P"/>
</dbReference>
<keyword evidence="4" id="KW-0808">Transferase</keyword>
<keyword evidence="3" id="KW-0597">Phosphoprotein</keyword>
<dbReference type="PANTHER" id="PTHR24421">
    <property type="entry name" value="NITRATE/NITRITE SENSOR PROTEIN NARX-RELATED"/>
    <property type="match status" value="1"/>
</dbReference>
<sequence>MDEQQSPRDAGRGGPPWRGAGPPPLVRRWARGPDGEERRTARLPWASTTALTVVVLAGSHFAGHAQTGRAPLDAFAHGLLFAACAVLLIRLRHPVVAVFGASAAVMVYLGAGYPYGPVFLPVAVGCFTAVVAGCRRQAWAAVAMLWLGHLLVAHWLYRWLPPAGDSAAPWGQEVGIAAWAVAVVAVAELVRVRQEQWARERAGRAAAAKRRADEERLRIARELHDVLAHSISVINVQAGVGLALLDSDPEQARTALTTIKSASKEALGEVRQVLETLRAPGEAPRSPAPGLDRLPELVEQAASAGLTVATTTTGRRTALPPGADLAAFRIVQEALTNVVRHSAARTARVAVGYEPGALVLRIEDDGPPSSGAAGGSGNGLIGMRERAAALGGTIDAGPVPSGGFRVTARLPLTVPPKETS</sequence>
<organism evidence="12 13">
    <name type="scientific">Streptomyces xanthochromogenes</name>
    <dbReference type="NCBI Taxonomy" id="67384"/>
    <lineage>
        <taxon>Bacteria</taxon>
        <taxon>Bacillati</taxon>
        <taxon>Actinomycetota</taxon>
        <taxon>Actinomycetes</taxon>
        <taxon>Kitasatosporales</taxon>
        <taxon>Streptomycetaceae</taxon>
        <taxon>Streptomyces</taxon>
    </lineage>
</organism>
<evidence type="ECO:0000256" key="1">
    <source>
        <dbReference type="ARBA" id="ARBA00000085"/>
    </source>
</evidence>
<evidence type="ECO:0000256" key="2">
    <source>
        <dbReference type="ARBA" id="ARBA00012438"/>
    </source>
</evidence>
<dbReference type="Gene3D" id="3.30.565.10">
    <property type="entry name" value="Histidine kinase-like ATPase, C-terminal domain"/>
    <property type="match status" value="1"/>
</dbReference>
<proteinExistence type="predicted"/>
<name>A0ABQ3AIV6_9ACTN</name>
<feature type="domain" description="Histidine kinase/HSP90-like ATPase" evidence="11">
    <location>
        <begin position="322"/>
        <end position="414"/>
    </location>
</feature>
<evidence type="ECO:0000256" key="9">
    <source>
        <dbReference type="SAM" id="MobiDB-lite"/>
    </source>
</evidence>
<keyword evidence="8" id="KW-0902">Two-component regulatory system</keyword>
<keyword evidence="13" id="KW-1185">Reference proteome</keyword>
<dbReference type="SMART" id="SM00387">
    <property type="entry name" value="HATPase_c"/>
    <property type="match status" value="1"/>
</dbReference>
<dbReference type="GeneID" id="96293655"/>
<dbReference type="InterPro" id="IPR036890">
    <property type="entry name" value="HATPase_C_sf"/>
</dbReference>
<feature type="compositionally biased region" description="Basic and acidic residues" evidence="9">
    <location>
        <begin position="1"/>
        <end position="11"/>
    </location>
</feature>
<accession>A0ABQ3AIV6</accession>
<protein>
    <recommendedName>
        <fullName evidence="2">histidine kinase</fullName>
        <ecNumber evidence="2">2.7.13.3</ecNumber>
    </recommendedName>
</protein>
<feature type="transmembrane region" description="Helical" evidence="10">
    <location>
        <begin position="138"/>
        <end position="156"/>
    </location>
</feature>
<keyword evidence="5" id="KW-0547">Nucleotide-binding</keyword>
<comment type="caution">
    <text evidence="12">The sequence shown here is derived from an EMBL/GenBank/DDBJ whole genome shotgun (WGS) entry which is preliminary data.</text>
</comment>
<evidence type="ECO:0000256" key="6">
    <source>
        <dbReference type="ARBA" id="ARBA00022777"/>
    </source>
</evidence>
<evidence type="ECO:0000256" key="4">
    <source>
        <dbReference type="ARBA" id="ARBA00022679"/>
    </source>
</evidence>
<evidence type="ECO:0000256" key="10">
    <source>
        <dbReference type="SAM" id="Phobius"/>
    </source>
</evidence>
<dbReference type="CDD" id="cd16917">
    <property type="entry name" value="HATPase_UhpB-NarQ-NarX-like"/>
    <property type="match status" value="1"/>
</dbReference>
<evidence type="ECO:0000313" key="13">
    <source>
        <dbReference type="Proteomes" id="UP000600946"/>
    </source>
</evidence>
<evidence type="ECO:0000256" key="7">
    <source>
        <dbReference type="ARBA" id="ARBA00022840"/>
    </source>
</evidence>
<dbReference type="EC" id="2.7.13.3" evidence="2"/>
<feature type="region of interest" description="Disordered" evidence="9">
    <location>
        <begin position="1"/>
        <end position="38"/>
    </location>
</feature>
<dbReference type="InterPro" id="IPR050482">
    <property type="entry name" value="Sensor_HK_TwoCompSys"/>
</dbReference>
<dbReference type="Pfam" id="PF02518">
    <property type="entry name" value="HATPase_c"/>
    <property type="match status" value="1"/>
</dbReference>
<feature type="transmembrane region" description="Helical" evidence="10">
    <location>
        <begin position="112"/>
        <end position="131"/>
    </location>
</feature>
<keyword evidence="7" id="KW-0067">ATP-binding</keyword>
<evidence type="ECO:0000256" key="3">
    <source>
        <dbReference type="ARBA" id="ARBA00022553"/>
    </source>
</evidence>